<dbReference type="InParanoid" id="Q69XN8"/>
<reference evidence="1 2" key="3">
    <citation type="journal article" date="2013" name="Rice">
        <title>Improvement of the Oryza sativa Nipponbare reference genome using next generation sequence and optical map data.</title>
        <authorList>
            <person name="Kawahara Y."/>
            <person name="de la Bastide M."/>
            <person name="Hamilton J.P."/>
            <person name="Kanamori H."/>
            <person name="McCombie W.R."/>
            <person name="Ouyang S."/>
            <person name="Schwartz D.C."/>
            <person name="Tanaka T."/>
            <person name="Wu J."/>
            <person name="Zhou S."/>
            <person name="Childs K.L."/>
            <person name="Davidson R.M."/>
            <person name="Lin H."/>
            <person name="Quesada-Ocampo L."/>
            <person name="Vaillancourt B."/>
            <person name="Sakai H."/>
            <person name="Lee S.S."/>
            <person name="Kim J."/>
            <person name="Numa H."/>
            <person name="Itoh T."/>
            <person name="Buell C.R."/>
            <person name="Matsumoto T."/>
        </authorList>
    </citation>
    <scope>NUCLEOTIDE SEQUENCE [LARGE SCALE GENOMIC DNA]</scope>
    <source>
        <strain evidence="2">cv. Nipponbare</strain>
    </source>
</reference>
<reference evidence="1 2" key="2">
    <citation type="journal article" date="2013" name="Plant Cell Physiol.">
        <title>Rice Annotation Project Database (RAP-DB): an integrative and interactive database for rice genomics.</title>
        <authorList>
            <person name="Sakai H."/>
            <person name="Lee S.S."/>
            <person name="Tanaka T."/>
            <person name="Numa H."/>
            <person name="Kim J."/>
            <person name="Kawahara Y."/>
            <person name="Wakimoto H."/>
            <person name="Yang C.C."/>
            <person name="Iwamoto M."/>
            <person name="Abe T."/>
            <person name="Yamada Y."/>
            <person name="Muto A."/>
            <person name="Inokuchi H."/>
            <person name="Ikemura T."/>
            <person name="Matsumoto T."/>
            <person name="Sasaki T."/>
            <person name="Itoh T."/>
        </authorList>
    </citation>
    <scope>NUCLEOTIDE SEQUENCE [LARGE SCALE GENOMIC DNA]</scope>
    <source>
        <strain evidence="2">cv. Nipponbare</strain>
    </source>
</reference>
<organism evidence="1 2">
    <name type="scientific">Oryza sativa subsp. japonica</name>
    <name type="common">Rice</name>
    <dbReference type="NCBI Taxonomy" id="39947"/>
    <lineage>
        <taxon>Eukaryota</taxon>
        <taxon>Viridiplantae</taxon>
        <taxon>Streptophyta</taxon>
        <taxon>Embryophyta</taxon>
        <taxon>Tracheophyta</taxon>
        <taxon>Spermatophyta</taxon>
        <taxon>Magnoliopsida</taxon>
        <taxon>Liliopsida</taxon>
        <taxon>Poales</taxon>
        <taxon>Poaceae</taxon>
        <taxon>BOP clade</taxon>
        <taxon>Oryzoideae</taxon>
        <taxon>Oryzeae</taxon>
        <taxon>Oryzinae</taxon>
        <taxon>Oryza</taxon>
        <taxon>Oryza sativa</taxon>
    </lineage>
</organism>
<name>Q69XN8_ORYSJ</name>
<keyword evidence="2" id="KW-1185">Reference proteome</keyword>
<dbReference type="Proteomes" id="UP000059680">
    <property type="component" value="Chromosome 6"/>
</dbReference>
<dbReference type="AlphaFoldDB" id="Q69XN8"/>
<dbReference type="EMBL" id="AP014962">
    <property type="protein sequence ID" value="BAS98651.1"/>
    <property type="molecule type" value="Genomic_DNA"/>
</dbReference>
<proteinExistence type="predicted"/>
<sequence length="151" mass="17732">MVQLVGPKSVFDFSFEERNRRYDEEMHGPGSLSYRRHLLAAALLTDRSIAAGWRRRRVLEKTLCRRWYSWPHRLVEWWVQDCREAERLAAFFLFHGSGAERWRERRRWGAEEAATGEGGRVRLISAWSGCGKEAARKAEKIAWRVGGKRDL</sequence>
<reference evidence="2" key="1">
    <citation type="journal article" date="2005" name="Nature">
        <title>The map-based sequence of the rice genome.</title>
        <authorList>
            <consortium name="International rice genome sequencing project (IRGSP)"/>
            <person name="Matsumoto T."/>
            <person name="Wu J."/>
            <person name="Kanamori H."/>
            <person name="Katayose Y."/>
            <person name="Fujisawa M."/>
            <person name="Namiki N."/>
            <person name="Mizuno H."/>
            <person name="Yamamoto K."/>
            <person name="Antonio B.A."/>
            <person name="Baba T."/>
            <person name="Sakata K."/>
            <person name="Nagamura Y."/>
            <person name="Aoki H."/>
            <person name="Arikawa K."/>
            <person name="Arita K."/>
            <person name="Bito T."/>
            <person name="Chiden Y."/>
            <person name="Fujitsuka N."/>
            <person name="Fukunaka R."/>
            <person name="Hamada M."/>
            <person name="Harada C."/>
            <person name="Hayashi A."/>
            <person name="Hijishita S."/>
            <person name="Honda M."/>
            <person name="Hosokawa S."/>
            <person name="Ichikawa Y."/>
            <person name="Idonuma A."/>
            <person name="Iijima M."/>
            <person name="Ikeda M."/>
            <person name="Ikeno M."/>
            <person name="Ito K."/>
            <person name="Ito S."/>
            <person name="Ito T."/>
            <person name="Ito Y."/>
            <person name="Ito Y."/>
            <person name="Iwabuchi A."/>
            <person name="Kamiya K."/>
            <person name="Karasawa W."/>
            <person name="Kurita K."/>
            <person name="Katagiri S."/>
            <person name="Kikuta A."/>
            <person name="Kobayashi H."/>
            <person name="Kobayashi N."/>
            <person name="Machita K."/>
            <person name="Maehara T."/>
            <person name="Masukawa M."/>
            <person name="Mizubayashi T."/>
            <person name="Mukai Y."/>
            <person name="Nagasaki H."/>
            <person name="Nagata Y."/>
            <person name="Naito S."/>
            <person name="Nakashima M."/>
            <person name="Nakama Y."/>
            <person name="Nakamichi Y."/>
            <person name="Nakamura M."/>
            <person name="Meguro A."/>
            <person name="Negishi M."/>
            <person name="Ohta I."/>
            <person name="Ohta T."/>
            <person name="Okamoto M."/>
            <person name="Ono N."/>
            <person name="Saji S."/>
            <person name="Sakaguchi M."/>
            <person name="Sakai K."/>
            <person name="Shibata M."/>
            <person name="Shimokawa T."/>
            <person name="Song J."/>
            <person name="Takazaki Y."/>
            <person name="Terasawa K."/>
            <person name="Tsugane M."/>
            <person name="Tsuji K."/>
            <person name="Ueda S."/>
            <person name="Waki K."/>
            <person name="Yamagata H."/>
            <person name="Yamamoto M."/>
            <person name="Yamamoto S."/>
            <person name="Yamane H."/>
            <person name="Yoshiki S."/>
            <person name="Yoshihara R."/>
            <person name="Yukawa K."/>
            <person name="Zhong H."/>
            <person name="Yano M."/>
            <person name="Yuan Q."/>
            <person name="Ouyang S."/>
            <person name="Liu J."/>
            <person name="Jones K.M."/>
            <person name="Gansberger K."/>
            <person name="Moffat K."/>
            <person name="Hill J."/>
            <person name="Bera J."/>
            <person name="Fadrosh D."/>
            <person name="Jin S."/>
            <person name="Johri S."/>
            <person name="Kim M."/>
            <person name="Overton L."/>
            <person name="Reardon M."/>
            <person name="Tsitrin T."/>
            <person name="Vuong H."/>
            <person name="Weaver B."/>
            <person name="Ciecko A."/>
            <person name="Tallon L."/>
            <person name="Jackson J."/>
            <person name="Pai G."/>
            <person name="Aken S.V."/>
            <person name="Utterback T."/>
            <person name="Reidmuller S."/>
            <person name="Feldblyum T."/>
            <person name="Hsiao J."/>
            <person name="Zismann V."/>
            <person name="Iobst S."/>
            <person name="de Vazeille A.R."/>
            <person name="Buell C.R."/>
            <person name="Ying K."/>
            <person name="Li Y."/>
            <person name="Lu T."/>
            <person name="Huang Y."/>
            <person name="Zhao Q."/>
            <person name="Feng Q."/>
            <person name="Zhang L."/>
            <person name="Zhu J."/>
            <person name="Weng Q."/>
            <person name="Mu J."/>
            <person name="Lu Y."/>
            <person name="Fan D."/>
            <person name="Liu Y."/>
            <person name="Guan J."/>
            <person name="Zhang Y."/>
            <person name="Yu S."/>
            <person name="Liu X."/>
            <person name="Zhang Y."/>
            <person name="Hong G."/>
            <person name="Han B."/>
            <person name="Choisne N."/>
            <person name="Demange N."/>
            <person name="Orjeda G."/>
            <person name="Samain S."/>
            <person name="Cattolico L."/>
            <person name="Pelletier E."/>
            <person name="Couloux A."/>
            <person name="Segurens B."/>
            <person name="Wincker P."/>
            <person name="D'Hont A."/>
            <person name="Scarpelli C."/>
            <person name="Weissenbach J."/>
            <person name="Salanoubat M."/>
            <person name="Quetier F."/>
            <person name="Yu Y."/>
            <person name="Kim H.R."/>
            <person name="Rambo T."/>
            <person name="Currie J."/>
            <person name="Collura K."/>
            <person name="Luo M."/>
            <person name="Yang T."/>
            <person name="Ammiraju J.S.S."/>
            <person name="Engler F."/>
            <person name="Soderlund C."/>
            <person name="Wing R.A."/>
            <person name="Palmer L.E."/>
            <person name="de la Bastide M."/>
            <person name="Spiegel L."/>
            <person name="Nascimento L."/>
            <person name="Zutavern T."/>
            <person name="O'Shaughnessy A."/>
            <person name="Dike S."/>
            <person name="Dedhia N."/>
            <person name="Preston R."/>
            <person name="Balija V."/>
            <person name="McCombie W.R."/>
            <person name="Chow T."/>
            <person name="Chen H."/>
            <person name="Chung M."/>
            <person name="Chen C."/>
            <person name="Shaw J."/>
            <person name="Wu H."/>
            <person name="Hsiao K."/>
            <person name="Chao Y."/>
            <person name="Chu M."/>
            <person name="Cheng C."/>
            <person name="Hour A."/>
            <person name="Lee P."/>
            <person name="Lin S."/>
            <person name="Lin Y."/>
            <person name="Liou J."/>
            <person name="Liu S."/>
            <person name="Hsing Y."/>
            <person name="Raghuvanshi S."/>
            <person name="Mohanty A."/>
            <person name="Bharti A.K."/>
            <person name="Gaur A."/>
            <person name="Gupta V."/>
            <person name="Kumar D."/>
            <person name="Ravi V."/>
            <person name="Vij S."/>
            <person name="Kapur A."/>
            <person name="Khurana P."/>
            <person name="Khurana P."/>
            <person name="Khurana J.P."/>
            <person name="Tyagi A.K."/>
            <person name="Gaikwad K."/>
            <person name="Singh A."/>
            <person name="Dalal V."/>
            <person name="Srivastava S."/>
            <person name="Dixit A."/>
            <person name="Pal A.K."/>
            <person name="Ghazi I.A."/>
            <person name="Yadav M."/>
            <person name="Pandit A."/>
            <person name="Bhargava A."/>
            <person name="Sureshbabu K."/>
            <person name="Batra K."/>
            <person name="Sharma T.R."/>
            <person name="Mohapatra T."/>
            <person name="Singh N.K."/>
            <person name="Messing J."/>
            <person name="Nelson A.B."/>
            <person name="Fuks G."/>
            <person name="Kavchok S."/>
            <person name="Keizer G."/>
            <person name="Linton E."/>
            <person name="Llaca V."/>
            <person name="Song R."/>
            <person name="Tanyolac B."/>
            <person name="Young S."/>
            <person name="Ho-Il K."/>
            <person name="Hahn J.H."/>
            <person name="Sangsakoo G."/>
            <person name="Vanavichit A."/>
            <person name="de Mattos Luiz.A.T."/>
            <person name="Zimmer P.D."/>
            <person name="Malone G."/>
            <person name="Dellagostin O."/>
            <person name="de Oliveira A.C."/>
            <person name="Bevan M."/>
            <person name="Bancroft I."/>
            <person name="Minx P."/>
            <person name="Cordum H."/>
            <person name="Wilson R."/>
            <person name="Cheng Z."/>
            <person name="Jin W."/>
            <person name="Jiang J."/>
            <person name="Leong S.A."/>
            <person name="Iwama H."/>
            <person name="Gojobori T."/>
            <person name="Itoh T."/>
            <person name="Niimura Y."/>
            <person name="Fujii Y."/>
            <person name="Habara T."/>
            <person name="Sakai H."/>
            <person name="Sato Y."/>
            <person name="Wilson G."/>
            <person name="Kumar K."/>
            <person name="McCouch S."/>
            <person name="Juretic N."/>
            <person name="Hoen D."/>
            <person name="Wright S."/>
            <person name="Bruskiewich R."/>
            <person name="Bureau T."/>
            <person name="Miyao A."/>
            <person name="Hirochika H."/>
            <person name="Nishikawa T."/>
            <person name="Kadowaki K."/>
            <person name="Sugiura M."/>
            <person name="Burr B."/>
            <person name="Sasaki T."/>
        </authorList>
    </citation>
    <scope>NUCLEOTIDE SEQUENCE [LARGE SCALE GENOMIC DNA]</scope>
    <source>
        <strain evidence="2">cv. Nipponbare</strain>
    </source>
</reference>
<evidence type="ECO:0000313" key="1">
    <source>
        <dbReference type="EMBL" id="BAS98651.1"/>
    </source>
</evidence>
<gene>
    <name evidence="1" type="ordered locus">Os06g0619900</name>
    <name evidence="1" type="ORF">OSNPB_060619900</name>
</gene>
<evidence type="ECO:0000313" key="2">
    <source>
        <dbReference type="Proteomes" id="UP000059680"/>
    </source>
</evidence>
<dbReference type="PaxDb" id="39947-Q69XN8"/>
<accession>Q69XN8</accession>
<protein>
    <submittedName>
        <fullName evidence="1">Os06g0619900 protein</fullName>
    </submittedName>
</protein>